<feature type="signal peptide" evidence="1">
    <location>
        <begin position="1"/>
        <end position="19"/>
    </location>
</feature>
<keyword evidence="3" id="KW-1185">Reference proteome</keyword>
<feature type="chain" id="PRO_5020516638" evidence="1">
    <location>
        <begin position="20"/>
        <end position="33"/>
    </location>
</feature>
<keyword evidence="1" id="KW-0732">Signal</keyword>
<name>A0A4U6T6U0_SETVI</name>
<accession>A0A4U6T6U0</accession>
<evidence type="ECO:0000256" key="1">
    <source>
        <dbReference type="SAM" id="SignalP"/>
    </source>
</evidence>
<dbReference type="Proteomes" id="UP000298652">
    <property type="component" value="Chromosome 9"/>
</dbReference>
<protein>
    <submittedName>
        <fullName evidence="2">Uncharacterized protein</fullName>
    </submittedName>
</protein>
<reference evidence="2" key="1">
    <citation type="submission" date="2019-03" db="EMBL/GenBank/DDBJ databases">
        <title>WGS assembly of Setaria viridis.</title>
        <authorList>
            <person name="Huang P."/>
            <person name="Jenkins J."/>
            <person name="Grimwood J."/>
            <person name="Barry K."/>
            <person name="Healey A."/>
            <person name="Mamidi S."/>
            <person name="Sreedasyam A."/>
            <person name="Shu S."/>
            <person name="Feldman M."/>
            <person name="Wu J."/>
            <person name="Yu Y."/>
            <person name="Chen C."/>
            <person name="Johnson J."/>
            <person name="Rokhsar D."/>
            <person name="Baxter I."/>
            <person name="Schmutz J."/>
            <person name="Brutnell T."/>
            <person name="Kellogg E."/>
        </authorList>
    </citation>
    <scope>NUCLEOTIDE SEQUENCE [LARGE SCALE GENOMIC DNA]</scope>
</reference>
<gene>
    <name evidence="2" type="ORF">SEVIR_9G429550v2</name>
</gene>
<organism evidence="2 3">
    <name type="scientific">Setaria viridis</name>
    <name type="common">Green bristlegrass</name>
    <name type="synonym">Setaria italica subsp. viridis</name>
    <dbReference type="NCBI Taxonomy" id="4556"/>
    <lineage>
        <taxon>Eukaryota</taxon>
        <taxon>Viridiplantae</taxon>
        <taxon>Streptophyta</taxon>
        <taxon>Embryophyta</taxon>
        <taxon>Tracheophyta</taxon>
        <taxon>Spermatophyta</taxon>
        <taxon>Magnoliopsida</taxon>
        <taxon>Liliopsida</taxon>
        <taxon>Poales</taxon>
        <taxon>Poaceae</taxon>
        <taxon>PACMAD clade</taxon>
        <taxon>Panicoideae</taxon>
        <taxon>Panicodae</taxon>
        <taxon>Paniceae</taxon>
        <taxon>Cenchrinae</taxon>
        <taxon>Setaria</taxon>
    </lineage>
</organism>
<dbReference type="Gramene" id="TKV96454">
    <property type="protein sequence ID" value="TKV96454"/>
    <property type="gene ID" value="SEVIR_9G429550v2"/>
</dbReference>
<sequence length="33" mass="3726">MFLFFDLILFTSYLPPCSSFLPLSIPLELCSGI</sequence>
<dbReference type="AlphaFoldDB" id="A0A4U6T6U0"/>
<proteinExistence type="predicted"/>
<evidence type="ECO:0000313" key="3">
    <source>
        <dbReference type="Proteomes" id="UP000298652"/>
    </source>
</evidence>
<evidence type="ECO:0000313" key="2">
    <source>
        <dbReference type="EMBL" id="TKV96454.1"/>
    </source>
</evidence>
<dbReference type="EMBL" id="CM016560">
    <property type="protein sequence ID" value="TKV96454.1"/>
    <property type="molecule type" value="Genomic_DNA"/>
</dbReference>